<organism evidence="1 2">
    <name type="scientific">Candidatus Amphirhobacter heronislandensis</name>
    <dbReference type="NCBI Taxonomy" id="1732024"/>
    <lineage>
        <taxon>Bacteria</taxon>
        <taxon>Pseudomonadati</taxon>
        <taxon>Pseudomonadota</taxon>
        <taxon>Gammaproteobacteria</taxon>
        <taxon>Candidatus Tethybacterales</taxon>
        <taxon>Candidatus Tethybacteraceae</taxon>
        <taxon>Candidatus Amphirhobacter</taxon>
    </lineage>
</organism>
<protein>
    <submittedName>
        <fullName evidence="1">Uncharacterized protein</fullName>
    </submittedName>
</protein>
<evidence type="ECO:0000313" key="1">
    <source>
        <dbReference type="EMBL" id="MBF2735321.1"/>
    </source>
</evidence>
<dbReference type="EMBL" id="JADHEI010000033">
    <property type="protein sequence ID" value="MBF2735321.1"/>
    <property type="molecule type" value="Genomic_DNA"/>
</dbReference>
<feature type="non-terminal residue" evidence="1">
    <location>
        <position position="94"/>
    </location>
</feature>
<gene>
    <name evidence="1" type="ORF">ISN26_04450</name>
</gene>
<name>A0A930UHQ9_9GAMM</name>
<accession>A0A930UHQ9</accession>
<keyword evidence="2" id="KW-1185">Reference proteome</keyword>
<dbReference type="Proteomes" id="UP000604381">
    <property type="component" value="Unassembled WGS sequence"/>
</dbReference>
<evidence type="ECO:0000313" key="2">
    <source>
        <dbReference type="Proteomes" id="UP000604381"/>
    </source>
</evidence>
<sequence>MTSPAAPAPLARVQTVLLAAGRWALSNRPLALLFLAAAYLSLVNLDRVGYWSDEAINRNIGVTLLATGDLSGWDGRNLTGGANGRSLNAELRDA</sequence>
<reference evidence="1" key="1">
    <citation type="submission" date="2020-10" db="EMBL/GenBank/DDBJ databases">
        <title>An improved Amphimedon queenslandica hologenome assembly reveals how three proteobacterial symbionts can extend the metabolic phenotypic of their marine sponge host.</title>
        <authorList>
            <person name="Degnan B."/>
            <person name="Degnan S."/>
            <person name="Xiang X."/>
        </authorList>
    </citation>
    <scope>NUCLEOTIDE SEQUENCE</scope>
    <source>
        <strain evidence="1">AqS2</strain>
    </source>
</reference>
<dbReference type="AlphaFoldDB" id="A0A930UHQ9"/>
<comment type="caution">
    <text evidence="1">The sequence shown here is derived from an EMBL/GenBank/DDBJ whole genome shotgun (WGS) entry which is preliminary data.</text>
</comment>
<proteinExistence type="predicted"/>